<dbReference type="EMBL" id="FOVI01000031">
    <property type="protein sequence ID" value="SFO26248.1"/>
    <property type="molecule type" value="Genomic_DNA"/>
</dbReference>
<keyword evidence="1" id="KW-0812">Transmembrane</keyword>
<keyword evidence="1" id="KW-0472">Membrane</keyword>
<protein>
    <submittedName>
        <fullName evidence="2">Uncharacterized protein</fullName>
    </submittedName>
</protein>
<dbReference type="OrthoDB" id="1341996at2"/>
<evidence type="ECO:0000313" key="2">
    <source>
        <dbReference type="EMBL" id="SFO26248.1"/>
    </source>
</evidence>
<evidence type="ECO:0000313" key="3">
    <source>
        <dbReference type="Proteomes" id="UP000199036"/>
    </source>
</evidence>
<reference evidence="3" key="1">
    <citation type="submission" date="2016-10" db="EMBL/GenBank/DDBJ databases">
        <authorList>
            <person name="Varghese N."/>
            <person name="Submissions S."/>
        </authorList>
    </citation>
    <scope>NUCLEOTIDE SEQUENCE [LARGE SCALE GENOMIC DNA]</scope>
    <source>
        <strain evidence="3">DS-12</strain>
    </source>
</reference>
<proteinExistence type="predicted"/>
<feature type="transmembrane region" description="Helical" evidence="1">
    <location>
        <begin position="122"/>
        <end position="140"/>
    </location>
</feature>
<feature type="transmembrane region" description="Helical" evidence="1">
    <location>
        <begin position="190"/>
        <end position="218"/>
    </location>
</feature>
<feature type="transmembrane region" description="Helical" evidence="1">
    <location>
        <begin position="21"/>
        <end position="47"/>
    </location>
</feature>
<name>A0A1I5FR13_9FLAO</name>
<dbReference type="AlphaFoldDB" id="A0A1I5FR13"/>
<dbReference type="RefSeq" id="WP_091525957.1">
    <property type="nucleotide sequence ID" value="NZ_FOVI01000031.1"/>
</dbReference>
<keyword evidence="1" id="KW-1133">Transmembrane helix</keyword>
<evidence type="ECO:0000256" key="1">
    <source>
        <dbReference type="SAM" id="Phobius"/>
    </source>
</evidence>
<gene>
    <name evidence="2" type="ORF">SAMN05421741_1315</name>
</gene>
<organism evidence="2 3">
    <name type="scientific">Paenimyroides ummariense</name>
    <dbReference type="NCBI Taxonomy" id="913024"/>
    <lineage>
        <taxon>Bacteria</taxon>
        <taxon>Pseudomonadati</taxon>
        <taxon>Bacteroidota</taxon>
        <taxon>Flavobacteriia</taxon>
        <taxon>Flavobacteriales</taxon>
        <taxon>Flavobacteriaceae</taxon>
        <taxon>Paenimyroides</taxon>
    </lineage>
</organism>
<feature type="transmembrane region" description="Helical" evidence="1">
    <location>
        <begin position="146"/>
        <end position="169"/>
    </location>
</feature>
<dbReference type="STRING" id="913024.SAMN05421741_1315"/>
<accession>A0A1I5FR13</accession>
<feature type="transmembrane region" description="Helical" evidence="1">
    <location>
        <begin position="67"/>
        <end position="89"/>
    </location>
</feature>
<keyword evidence="3" id="KW-1185">Reference proteome</keyword>
<sequence length="237" mass="26179">MSYEIDQLKLSEQIISLAKKVSVTAGLYIFLTFIIVFIVYSVGLVSLIGSPQEFIKLSNQTIAEEFIATNATQIMIVNTVASIVLHYFLGGIYGMIKKVNVQPYADLGSAFTTIFSTQGLKALNVIILIQIVTTALSYFLELAGFSLVGLGISLLLQLLTYFAVPSIYISNFNIRKSLNFSIQTVNQKPGFLFAFIAFTYLLSFVGILFFGIGIVLTLPLNYIVAYSLYTHITQEQA</sequence>
<dbReference type="Proteomes" id="UP000199036">
    <property type="component" value="Unassembled WGS sequence"/>
</dbReference>